<dbReference type="InterPro" id="IPR007621">
    <property type="entry name" value="TPM_dom"/>
</dbReference>
<feature type="compositionally biased region" description="Gly residues" evidence="1">
    <location>
        <begin position="344"/>
        <end position="354"/>
    </location>
</feature>
<dbReference type="Gene3D" id="3.10.310.50">
    <property type="match status" value="1"/>
</dbReference>
<proteinExistence type="predicted"/>
<protein>
    <submittedName>
        <fullName evidence="4">TPM domain-containing protein</fullName>
    </submittedName>
</protein>
<dbReference type="Pfam" id="PF04536">
    <property type="entry name" value="TPM_phosphatase"/>
    <property type="match status" value="1"/>
</dbReference>
<keyword evidence="2" id="KW-0812">Transmembrane</keyword>
<keyword evidence="2" id="KW-0472">Membrane</keyword>
<dbReference type="PANTHER" id="PTHR30373:SF2">
    <property type="entry name" value="UPF0603 PROTEIN YGCG"/>
    <property type="match status" value="1"/>
</dbReference>
<sequence length="354" mass="35534">MQQNITIAKYDPIMNRIFGIVCVLIVALTAGVGTAAADPTGVADRAGLFGDRAGDVGAALDDFQLRTGMTGTVVTANGIGGQDIRAFATGAGAVLGRDRGEAVVIAVDVQTRKVGVYTTPTAMTRIPDAEITRVIDTAITPPFRAGNYANGVIAGLRGLADVATGLAVATTTAAVATTPDDAVVLAPGLAGGTTYNPGDGGIYGSYPGSSPHWQSPATQNSGIPGVIIAIFVLVAIGIVVSIVTKLGAAANADTPELRSRLAAVIDDEPGYATWSNRKRYAHAHRHTGVGLVTWNSIYPQWHVRESETGSSSSGGVFGGGGSSSSFASDSGSSGPSSSSSSGGFSDGGGSSGSF</sequence>
<comment type="caution">
    <text evidence="4">The sequence shown here is derived from an EMBL/GenBank/DDBJ whole genome shotgun (WGS) entry which is preliminary data.</text>
</comment>
<dbReference type="AlphaFoldDB" id="A0A5C5RXA5"/>
<evidence type="ECO:0000256" key="1">
    <source>
        <dbReference type="SAM" id="MobiDB-lite"/>
    </source>
</evidence>
<evidence type="ECO:0000256" key="2">
    <source>
        <dbReference type="SAM" id="Phobius"/>
    </source>
</evidence>
<keyword evidence="5" id="KW-1185">Reference proteome</keyword>
<feature type="compositionally biased region" description="Low complexity" evidence="1">
    <location>
        <begin position="323"/>
        <end position="343"/>
    </location>
</feature>
<accession>A0A5C5RXA5</accession>
<evidence type="ECO:0000313" key="5">
    <source>
        <dbReference type="Proteomes" id="UP000319375"/>
    </source>
</evidence>
<dbReference type="Proteomes" id="UP000319375">
    <property type="component" value="Unassembled WGS sequence"/>
</dbReference>
<keyword evidence="2" id="KW-1133">Transmembrane helix</keyword>
<gene>
    <name evidence="4" type="ORF">FK530_17425</name>
</gene>
<evidence type="ECO:0000313" key="4">
    <source>
        <dbReference type="EMBL" id="TWS27709.1"/>
    </source>
</evidence>
<feature type="transmembrane region" description="Helical" evidence="2">
    <location>
        <begin position="222"/>
        <end position="243"/>
    </location>
</feature>
<feature type="domain" description="TPM" evidence="3">
    <location>
        <begin position="42"/>
        <end position="161"/>
    </location>
</feature>
<feature type="region of interest" description="Disordered" evidence="1">
    <location>
        <begin position="307"/>
        <end position="354"/>
    </location>
</feature>
<organism evidence="4 5">
    <name type="scientific">Tsukamurella conjunctivitidis</name>
    <dbReference type="NCBI Taxonomy" id="2592068"/>
    <lineage>
        <taxon>Bacteria</taxon>
        <taxon>Bacillati</taxon>
        <taxon>Actinomycetota</taxon>
        <taxon>Actinomycetes</taxon>
        <taxon>Mycobacteriales</taxon>
        <taxon>Tsukamurellaceae</taxon>
        <taxon>Tsukamurella</taxon>
    </lineage>
</organism>
<evidence type="ECO:0000259" key="3">
    <source>
        <dbReference type="Pfam" id="PF04536"/>
    </source>
</evidence>
<reference evidence="4 5" key="1">
    <citation type="submission" date="2019-06" db="EMBL/GenBank/DDBJ databases">
        <title>Tsukamurella conjunctivitidis sp. nov., Tsukamurella assacharolytica sp. nov. and Tsukamurella sputae sp. nov. isolated from patients with conjunctivitis, bacteraemia (lymphoma) and respiratory infection (sputum) in Hong Kong.</title>
        <authorList>
            <person name="Teng J.L.L."/>
            <person name="Lee H.H."/>
            <person name="Fong J.Y.H."/>
            <person name="Fok K.M.N."/>
            <person name="Lau S.K.P."/>
            <person name="Woo P.C.Y."/>
        </authorList>
    </citation>
    <scope>NUCLEOTIDE SEQUENCE [LARGE SCALE GENOMIC DNA]</scope>
    <source>
        <strain evidence="4 5">HKU72</strain>
    </source>
</reference>
<name>A0A5C5RXA5_9ACTN</name>
<dbReference type="PANTHER" id="PTHR30373">
    <property type="entry name" value="UPF0603 PROTEIN YGCG"/>
    <property type="match status" value="1"/>
</dbReference>
<dbReference type="EMBL" id="VIGX01000011">
    <property type="protein sequence ID" value="TWS27709.1"/>
    <property type="molecule type" value="Genomic_DNA"/>
</dbReference>